<evidence type="ECO:0000313" key="1">
    <source>
        <dbReference type="EMBL" id="PUU82156.1"/>
    </source>
</evidence>
<dbReference type="OrthoDB" id="10417789at2759"/>
<proteinExistence type="predicted"/>
<accession>A0A2T7A341</accession>
<comment type="caution">
    <text evidence="1">The sequence shown here is derived from an EMBL/GenBank/DDBJ whole genome shotgun (WGS) entry which is preliminary data.</text>
</comment>
<keyword evidence="2" id="KW-1185">Reference proteome</keyword>
<reference evidence="1 2" key="1">
    <citation type="submission" date="2017-04" db="EMBL/GenBank/DDBJ databases">
        <title>Draft genome sequence of Tuber borchii Vittad., a whitish edible truffle.</title>
        <authorList>
            <consortium name="DOE Joint Genome Institute"/>
            <person name="Murat C."/>
            <person name="Kuo A."/>
            <person name="Barry K.W."/>
            <person name="Clum A."/>
            <person name="Dockter R.B."/>
            <person name="Fauchery L."/>
            <person name="Iotti M."/>
            <person name="Kohler A."/>
            <person name="Labutti K."/>
            <person name="Lindquist E.A."/>
            <person name="Lipzen A."/>
            <person name="Ohm R.A."/>
            <person name="Wang M."/>
            <person name="Grigoriev I.V."/>
            <person name="Zambonelli A."/>
            <person name="Martin F.M."/>
        </authorList>
    </citation>
    <scope>NUCLEOTIDE SEQUENCE [LARGE SCALE GENOMIC DNA]</scope>
    <source>
        <strain evidence="1 2">Tbo3840</strain>
    </source>
</reference>
<evidence type="ECO:0000313" key="2">
    <source>
        <dbReference type="Proteomes" id="UP000244722"/>
    </source>
</evidence>
<name>A0A2T7A341_TUBBO</name>
<gene>
    <name evidence="1" type="ORF">B9Z19DRAFT_1121218</name>
</gene>
<organism evidence="1 2">
    <name type="scientific">Tuber borchii</name>
    <name type="common">White truffle</name>
    <dbReference type="NCBI Taxonomy" id="42251"/>
    <lineage>
        <taxon>Eukaryota</taxon>
        <taxon>Fungi</taxon>
        <taxon>Dikarya</taxon>
        <taxon>Ascomycota</taxon>
        <taxon>Pezizomycotina</taxon>
        <taxon>Pezizomycetes</taxon>
        <taxon>Pezizales</taxon>
        <taxon>Tuberaceae</taxon>
        <taxon>Tuber</taxon>
    </lineage>
</organism>
<dbReference type="AlphaFoldDB" id="A0A2T7A341"/>
<sequence>MPLTTLPTKLTRQISQQLETRTPNSHAVLRICLRPDTLQVLTPLLIPIASTTKTQEDTLEATYTPADADDKTLLRRLRRCGLIAHPKVNVTVSPLQRAMRTLSYGNRDVAAAASAWQKNLPREVFVNRWDTVGVFVADHVTEGDGFVGDAFSPLAEKDELMDAVWGLLMDGGVNIHVDDRYMPLEMMAGGRRVGVVRVLLLGKDEGCEEARDGWY</sequence>
<dbReference type="Proteomes" id="UP000244722">
    <property type="component" value="Unassembled WGS sequence"/>
</dbReference>
<protein>
    <submittedName>
        <fullName evidence="1">Uncharacterized protein</fullName>
    </submittedName>
</protein>
<dbReference type="EMBL" id="NESQ01000033">
    <property type="protein sequence ID" value="PUU82156.1"/>
    <property type="molecule type" value="Genomic_DNA"/>
</dbReference>